<dbReference type="InterPro" id="IPR009050">
    <property type="entry name" value="Globin-like_sf"/>
</dbReference>
<dbReference type="Pfam" id="PF00042">
    <property type="entry name" value="Globin"/>
    <property type="match status" value="1"/>
</dbReference>
<keyword evidence="2" id="KW-0479">Metal-binding</keyword>
<evidence type="ECO:0000256" key="1">
    <source>
        <dbReference type="ARBA" id="ARBA00022617"/>
    </source>
</evidence>
<comment type="caution">
    <text evidence="7">The sequence shown here is derived from an EMBL/GenBank/DDBJ whole genome shotgun (WGS) entry which is preliminary data.</text>
</comment>
<dbReference type="PANTHER" id="PTHR46458:SF5">
    <property type="entry name" value="GLOBIN FAMILY PROFILE DOMAIN-CONTAINING PROTEIN"/>
    <property type="match status" value="1"/>
</dbReference>
<evidence type="ECO:0000259" key="6">
    <source>
        <dbReference type="Pfam" id="PF00042"/>
    </source>
</evidence>
<organism evidence="7 8">
    <name type="scientific">Caenorhabditis remanei</name>
    <name type="common">Caenorhabditis vulgaris</name>
    <dbReference type="NCBI Taxonomy" id="31234"/>
    <lineage>
        <taxon>Eukaryota</taxon>
        <taxon>Metazoa</taxon>
        <taxon>Ecdysozoa</taxon>
        <taxon>Nematoda</taxon>
        <taxon>Chromadorea</taxon>
        <taxon>Rhabditida</taxon>
        <taxon>Rhabditina</taxon>
        <taxon>Rhabditomorpha</taxon>
        <taxon>Rhabditoidea</taxon>
        <taxon>Rhabditidae</taxon>
        <taxon>Peloderinae</taxon>
        <taxon>Caenorhabditis</taxon>
    </lineage>
</organism>
<evidence type="ECO:0000256" key="5">
    <source>
        <dbReference type="SAM" id="MobiDB-lite"/>
    </source>
</evidence>
<dbReference type="CTD" id="9839178"/>
<gene>
    <name evidence="7" type="ORF">GCK72_019262</name>
</gene>
<evidence type="ECO:0000313" key="7">
    <source>
        <dbReference type="EMBL" id="KAF1752707.1"/>
    </source>
</evidence>
<dbReference type="GO" id="GO:0005344">
    <property type="term" value="F:oxygen carrier activity"/>
    <property type="evidence" value="ECO:0007669"/>
    <property type="project" value="UniProtKB-KW"/>
</dbReference>
<feature type="domain" description="Globin" evidence="6">
    <location>
        <begin position="64"/>
        <end position="182"/>
    </location>
</feature>
<keyword evidence="4" id="KW-0561">Oxygen transport</keyword>
<dbReference type="KEGG" id="crq:GCK72_019262"/>
<dbReference type="GO" id="GO:0019825">
    <property type="term" value="F:oxygen binding"/>
    <property type="evidence" value="ECO:0007669"/>
    <property type="project" value="InterPro"/>
</dbReference>
<evidence type="ECO:0000256" key="4">
    <source>
        <dbReference type="RuleBase" id="RU000356"/>
    </source>
</evidence>
<dbReference type="GeneID" id="9839178"/>
<feature type="compositionally biased region" description="Low complexity" evidence="5">
    <location>
        <begin position="19"/>
        <end position="29"/>
    </location>
</feature>
<dbReference type="EMBL" id="WUAV01000005">
    <property type="protein sequence ID" value="KAF1752707.1"/>
    <property type="molecule type" value="Genomic_DNA"/>
</dbReference>
<keyword evidence="3" id="KW-0408">Iron</keyword>
<reference evidence="7 8" key="1">
    <citation type="submission" date="2019-12" db="EMBL/GenBank/DDBJ databases">
        <title>Chromosome-level assembly of the Caenorhabditis remanei genome.</title>
        <authorList>
            <person name="Teterina A.A."/>
            <person name="Willis J.H."/>
            <person name="Phillips P.C."/>
        </authorList>
    </citation>
    <scope>NUCLEOTIDE SEQUENCE [LARGE SCALE GENOMIC DNA]</scope>
    <source>
        <strain evidence="7 8">PX506</strain>
        <tissue evidence="7">Whole organism</tissue>
    </source>
</reference>
<dbReference type="RefSeq" id="XP_053581859.1">
    <property type="nucleotide sequence ID" value="XM_053732946.1"/>
</dbReference>
<dbReference type="PANTHER" id="PTHR46458">
    <property type="entry name" value="BLR2807 PROTEIN"/>
    <property type="match status" value="1"/>
</dbReference>
<proteinExistence type="inferred from homology"/>
<dbReference type="AlphaFoldDB" id="A0A6A5GBU2"/>
<dbReference type="InterPro" id="IPR000971">
    <property type="entry name" value="Globin"/>
</dbReference>
<feature type="region of interest" description="Disordered" evidence="5">
    <location>
        <begin position="1"/>
        <end position="34"/>
    </location>
</feature>
<comment type="similarity">
    <text evidence="4">Belongs to the globin family.</text>
</comment>
<dbReference type="Gene3D" id="1.10.490.10">
    <property type="entry name" value="Globins"/>
    <property type="match status" value="1"/>
</dbReference>
<dbReference type="InterPro" id="IPR050532">
    <property type="entry name" value="Globin-like_OT"/>
</dbReference>
<dbReference type="GO" id="GO:0046872">
    <property type="term" value="F:metal ion binding"/>
    <property type="evidence" value="ECO:0007669"/>
    <property type="project" value="UniProtKB-KW"/>
</dbReference>
<evidence type="ECO:0000313" key="8">
    <source>
        <dbReference type="Proteomes" id="UP000483820"/>
    </source>
</evidence>
<protein>
    <recommendedName>
        <fullName evidence="6">Globin domain-containing protein</fullName>
    </recommendedName>
</protein>
<keyword evidence="1 4" id="KW-0349">Heme</keyword>
<dbReference type="SUPFAM" id="SSF46458">
    <property type="entry name" value="Globin-like"/>
    <property type="match status" value="1"/>
</dbReference>
<dbReference type="Proteomes" id="UP000483820">
    <property type="component" value="Chromosome V"/>
</dbReference>
<dbReference type="InterPro" id="IPR012292">
    <property type="entry name" value="Globin/Proto"/>
</dbReference>
<keyword evidence="4" id="KW-0813">Transport</keyword>
<evidence type="ECO:0000256" key="2">
    <source>
        <dbReference type="ARBA" id="ARBA00022723"/>
    </source>
</evidence>
<name>A0A6A5GBU2_CAERE</name>
<evidence type="ECO:0000256" key="3">
    <source>
        <dbReference type="ARBA" id="ARBA00023004"/>
    </source>
</evidence>
<sequence length="194" mass="22269">MGSGASKAPVEKPKPPEPADQAQPAAEAPTLDSRLPYPNFRELFTMKNYFKTVRRNEKECSKFMFAKYLNDFPENKNFYPKLKNVNAATVDMSCSDPGFESMALQYLKIFDDVITAVEEKPGDVQTACDRLSAVGKMHRQKVSGMTATQFQNMEEPFIQMVKYILSDRFNEKAEMLYRKFFQFCLKYLLEGFNG</sequence>
<accession>A0A6A5GBU2</accession>
<dbReference type="GO" id="GO:0020037">
    <property type="term" value="F:heme binding"/>
    <property type="evidence" value="ECO:0007669"/>
    <property type="project" value="InterPro"/>
</dbReference>